<protein>
    <submittedName>
        <fullName evidence="1">Uncharacterized protein</fullName>
    </submittedName>
</protein>
<proteinExistence type="predicted"/>
<gene>
    <name evidence="1" type="ORF">N8T08_009500</name>
</gene>
<comment type="caution">
    <text evidence="1">The sequence shown here is derived from an EMBL/GenBank/DDBJ whole genome shotgun (WGS) entry which is preliminary data.</text>
</comment>
<name>A0ACC3BCN8_9EURO</name>
<organism evidence="1 2">
    <name type="scientific">Aspergillus melleus</name>
    <dbReference type="NCBI Taxonomy" id="138277"/>
    <lineage>
        <taxon>Eukaryota</taxon>
        <taxon>Fungi</taxon>
        <taxon>Dikarya</taxon>
        <taxon>Ascomycota</taxon>
        <taxon>Pezizomycotina</taxon>
        <taxon>Eurotiomycetes</taxon>
        <taxon>Eurotiomycetidae</taxon>
        <taxon>Eurotiales</taxon>
        <taxon>Aspergillaceae</taxon>
        <taxon>Aspergillus</taxon>
        <taxon>Aspergillus subgen. Circumdati</taxon>
    </lineage>
</organism>
<dbReference type="EMBL" id="JAOPJF010000007">
    <property type="protein sequence ID" value="KAK1148495.1"/>
    <property type="molecule type" value="Genomic_DNA"/>
</dbReference>
<dbReference type="Proteomes" id="UP001177260">
    <property type="component" value="Unassembled WGS sequence"/>
</dbReference>
<accession>A0ACC3BCN8</accession>
<evidence type="ECO:0000313" key="2">
    <source>
        <dbReference type="Proteomes" id="UP001177260"/>
    </source>
</evidence>
<keyword evidence="2" id="KW-1185">Reference proteome</keyword>
<evidence type="ECO:0000313" key="1">
    <source>
        <dbReference type="EMBL" id="KAK1148495.1"/>
    </source>
</evidence>
<sequence length="312" mass="35059">MGSLEELYPLPSVSYTELLHDDKDTRASASAELIKALSSYGACRIRDHSVPQSMIDKCFAKSSGFFERPLEDKIVDYANSGATSKSRFVPYASEKIRGMTHLDETLEFQHGVYELAGRWSVPGSELVNASKDMHEECNRIHVNLLNSISAHVNLPQSLNTIHSKRNSFFAPYYYYFEDDKDTTTLRVPPHIDPTTMLFCFQDSHAGLNVADMSDFTGNISTTAVQDTARFIPANCKPGEFLLLAGHILRRLVDEVKHSVHFVERPLGSSGYHLNYWIIPDLDTNCDFGEKREDVAEYLARVFPAPLRNGQGS</sequence>
<reference evidence="1 2" key="1">
    <citation type="journal article" date="2023" name="ACS Omega">
        <title>Identification of the Neoaspergillic Acid Biosynthesis Gene Cluster by Establishing an In Vitro CRISPR-Ribonucleoprotein Genetic System in Aspergillus melleus.</title>
        <authorList>
            <person name="Yuan B."/>
            <person name="Grau M.F."/>
            <person name="Murata R.M."/>
            <person name="Torok T."/>
            <person name="Venkateswaran K."/>
            <person name="Stajich J.E."/>
            <person name="Wang C.C.C."/>
        </authorList>
    </citation>
    <scope>NUCLEOTIDE SEQUENCE [LARGE SCALE GENOMIC DNA]</scope>
    <source>
        <strain evidence="1 2">IMV 1140</strain>
    </source>
</reference>